<dbReference type="InterPro" id="IPR004043">
    <property type="entry name" value="LCCL"/>
</dbReference>
<evidence type="ECO:0000259" key="3">
    <source>
        <dbReference type="PROSITE" id="PS50820"/>
    </source>
</evidence>
<evidence type="ECO:0000256" key="1">
    <source>
        <dbReference type="SAM" id="MobiDB-lite"/>
    </source>
</evidence>
<dbReference type="Proteomes" id="UP000800097">
    <property type="component" value="Unassembled WGS sequence"/>
</dbReference>
<protein>
    <recommendedName>
        <fullName evidence="3">LCCL domain-containing protein</fullName>
    </recommendedName>
</protein>
<dbReference type="EMBL" id="ML986484">
    <property type="protein sequence ID" value="KAF2280841.1"/>
    <property type="molecule type" value="Genomic_DNA"/>
</dbReference>
<feature type="transmembrane region" description="Helical" evidence="2">
    <location>
        <begin position="115"/>
        <end position="135"/>
    </location>
</feature>
<dbReference type="PROSITE" id="PS50820">
    <property type="entry name" value="LCCL"/>
    <property type="match status" value="1"/>
</dbReference>
<reference evidence="4" key="1">
    <citation type="journal article" date="2020" name="Stud. Mycol.">
        <title>101 Dothideomycetes genomes: a test case for predicting lifestyles and emergence of pathogens.</title>
        <authorList>
            <person name="Haridas S."/>
            <person name="Albert R."/>
            <person name="Binder M."/>
            <person name="Bloem J."/>
            <person name="Labutti K."/>
            <person name="Salamov A."/>
            <person name="Andreopoulos B."/>
            <person name="Baker S."/>
            <person name="Barry K."/>
            <person name="Bills G."/>
            <person name="Bluhm B."/>
            <person name="Cannon C."/>
            <person name="Castanera R."/>
            <person name="Culley D."/>
            <person name="Daum C."/>
            <person name="Ezra D."/>
            <person name="Gonzalez J."/>
            <person name="Henrissat B."/>
            <person name="Kuo A."/>
            <person name="Liang C."/>
            <person name="Lipzen A."/>
            <person name="Lutzoni F."/>
            <person name="Magnuson J."/>
            <person name="Mondo S."/>
            <person name="Nolan M."/>
            <person name="Ohm R."/>
            <person name="Pangilinan J."/>
            <person name="Park H.-J."/>
            <person name="Ramirez L."/>
            <person name="Alfaro M."/>
            <person name="Sun H."/>
            <person name="Tritt A."/>
            <person name="Yoshinaga Y."/>
            <person name="Zwiers L.-H."/>
            <person name="Turgeon B."/>
            <person name="Goodwin S."/>
            <person name="Spatafora J."/>
            <person name="Crous P."/>
            <person name="Grigoriev I."/>
        </authorList>
    </citation>
    <scope>NUCLEOTIDE SEQUENCE</scope>
    <source>
        <strain evidence="4">CBS 379.55</strain>
    </source>
</reference>
<dbReference type="RefSeq" id="XP_033658378.1">
    <property type="nucleotide sequence ID" value="XM_033802518.1"/>
</dbReference>
<keyword evidence="2" id="KW-0472">Membrane</keyword>
<evidence type="ECO:0000256" key="2">
    <source>
        <dbReference type="SAM" id="Phobius"/>
    </source>
</evidence>
<keyword evidence="5" id="KW-1185">Reference proteome</keyword>
<keyword evidence="2" id="KW-1133">Transmembrane helix</keyword>
<dbReference type="OrthoDB" id="441660at2759"/>
<dbReference type="SMART" id="SM00603">
    <property type="entry name" value="LCCL"/>
    <property type="match status" value="1"/>
</dbReference>
<feature type="transmembrane region" description="Helical" evidence="2">
    <location>
        <begin position="302"/>
        <end position="319"/>
    </location>
</feature>
<sequence>MQSSESSKTEQAISTSIEVENGTRPQDGSSQNVQQGSHEMSTSIERGRDQQYASQWHRRRKRILDRLPIPVQRYSRKIVAWIKGPQPPRIHRISPFLEKVQGRPFRLLLRFPKSVRVGLVMLLFVVWVVLFGVILSKFSLPADIAGYGPPVKLACTTRPWFGAQSCGLDGRNCLPFSNTSFAFACPADCAGAQVLNPYTIGDQQIMYRPLVIGGTPDPSLDNLPVYRGDSFICSAAIHAGILENSRGGCGVVSLVGTRSSFGSIQRNGITSLAFNSTFPLSYTFPTSPAILSSSAQCRDPRWNLLILSTIISTLISLVSTHPLTFFPPIFTILFFQTALASDPAPTPDLPSLASSALSTFLPATLIMAFLYKTTLHRTLSHLSPLANLEKTLLWLAPAWLAALSNSTLSRIPLQRLTPHDIRQQPGAVVALVLIVLVIAAAAVWQAWCLQLEGRLPGFLALYAAIGIGLGILAAIPGGLELRIHHYILALLLLPGTGLQTRASLVWQGLLVGLFVNGVGRWGFASILQTSRELKGDALMGVGSPMPEIVDVVVSAGGGEAIRFVWAAVENGFDGVSVLVNDVERFRSGVGADVSASPSNGAFDGSSTFPAGNTTLLNSSTSDADRSFTYHRRQEPSSSSDVPTYFRFGFVKTLPFGNVVYSDFTAPGVWWPNGTWGGIPQGRS</sequence>
<feature type="domain" description="LCCL" evidence="3">
    <location>
        <begin position="149"/>
        <end position="273"/>
    </location>
</feature>
<evidence type="ECO:0000313" key="4">
    <source>
        <dbReference type="EMBL" id="KAF2280841.1"/>
    </source>
</evidence>
<dbReference type="GeneID" id="54555693"/>
<feature type="transmembrane region" description="Helical" evidence="2">
    <location>
        <begin position="459"/>
        <end position="483"/>
    </location>
</feature>
<dbReference type="Pfam" id="PF03815">
    <property type="entry name" value="LCCL"/>
    <property type="match status" value="1"/>
</dbReference>
<feature type="compositionally biased region" description="Polar residues" evidence="1">
    <location>
        <begin position="1"/>
        <end position="44"/>
    </location>
</feature>
<dbReference type="SUPFAM" id="SSF69848">
    <property type="entry name" value="LCCL domain"/>
    <property type="match status" value="1"/>
</dbReference>
<feature type="transmembrane region" description="Helical" evidence="2">
    <location>
        <begin position="425"/>
        <end position="447"/>
    </location>
</feature>
<dbReference type="InterPro" id="IPR036609">
    <property type="entry name" value="LCCL_sf"/>
</dbReference>
<dbReference type="InterPro" id="IPR051957">
    <property type="entry name" value="CRISP-LCCL_domain"/>
</dbReference>
<evidence type="ECO:0000313" key="5">
    <source>
        <dbReference type="Proteomes" id="UP000800097"/>
    </source>
</evidence>
<organism evidence="4 5">
    <name type="scientific">Westerdykella ornata</name>
    <dbReference type="NCBI Taxonomy" id="318751"/>
    <lineage>
        <taxon>Eukaryota</taxon>
        <taxon>Fungi</taxon>
        <taxon>Dikarya</taxon>
        <taxon>Ascomycota</taxon>
        <taxon>Pezizomycotina</taxon>
        <taxon>Dothideomycetes</taxon>
        <taxon>Pleosporomycetidae</taxon>
        <taxon>Pleosporales</taxon>
        <taxon>Sporormiaceae</taxon>
        <taxon>Westerdykella</taxon>
    </lineage>
</organism>
<dbReference type="AlphaFoldDB" id="A0A6A6JW53"/>
<proteinExistence type="predicted"/>
<dbReference type="Gene3D" id="2.170.130.20">
    <property type="entry name" value="LCCL-like domain"/>
    <property type="match status" value="1"/>
</dbReference>
<gene>
    <name evidence="4" type="ORF">EI97DRAFT_497584</name>
</gene>
<keyword evidence="2" id="KW-0812">Transmembrane</keyword>
<feature type="region of interest" description="Disordered" evidence="1">
    <location>
        <begin position="1"/>
        <end position="53"/>
    </location>
</feature>
<dbReference type="PANTHER" id="PTHR31331">
    <property type="entry name" value="LCCL DOMAIN PROTEIN (AFU_ORTHOLOGUE AFUA_5G08630)"/>
    <property type="match status" value="1"/>
</dbReference>
<feature type="transmembrane region" description="Helical" evidence="2">
    <location>
        <begin position="352"/>
        <end position="371"/>
    </location>
</feature>
<dbReference type="PANTHER" id="PTHR31331:SF1">
    <property type="entry name" value="CYSTEINE RICH SECRETORY PROTEIN LCCL DOMAIN CONTAINING 2"/>
    <property type="match status" value="1"/>
</dbReference>
<accession>A0A6A6JW53</accession>
<name>A0A6A6JW53_WESOR</name>
<feature type="transmembrane region" description="Helical" evidence="2">
    <location>
        <begin position="504"/>
        <end position="523"/>
    </location>
</feature>